<feature type="binding site" evidence="9">
    <location>
        <position position="909"/>
    </location>
    <ligand>
        <name>substrate</name>
    </ligand>
</feature>
<evidence type="ECO:0000256" key="6">
    <source>
        <dbReference type="ARBA" id="ARBA00023186"/>
    </source>
</evidence>
<keyword evidence="4 9" id="KW-0378">Hydrolase</keyword>
<feature type="binding site" evidence="9">
    <location>
        <position position="258"/>
    </location>
    <ligand>
        <name>Mg(2+)</name>
        <dbReference type="ChEBI" id="CHEBI:18420"/>
        <label>2</label>
    </ligand>
</feature>
<dbReference type="EC" id="3.6.5.-" evidence="9"/>
<feature type="binding site" evidence="9">
    <location>
        <position position="324"/>
    </location>
    <ligand>
        <name>Mg(2+)</name>
        <dbReference type="ChEBI" id="CHEBI:18420"/>
        <label>2</label>
    </ligand>
</feature>
<organism evidence="12 13">
    <name type="scientific">Larkinella bovis</name>
    <dbReference type="NCBI Taxonomy" id="683041"/>
    <lineage>
        <taxon>Bacteria</taxon>
        <taxon>Pseudomonadati</taxon>
        <taxon>Bacteroidota</taxon>
        <taxon>Cytophagia</taxon>
        <taxon>Cytophagales</taxon>
        <taxon>Spirosomataceae</taxon>
        <taxon>Larkinella</taxon>
    </lineage>
</organism>
<feature type="binding site" evidence="9">
    <location>
        <position position="781"/>
    </location>
    <ligand>
        <name>substrate</name>
    </ligand>
</feature>
<evidence type="ECO:0000256" key="8">
    <source>
        <dbReference type="ARBA" id="ARBA00023285"/>
    </source>
</evidence>
<dbReference type="CDD" id="cd02071">
    <property type="entry name" value="MM_CoA_mut_B12_BD"/>
    <property type="match status" value="1"/>
</dbReference>
<keyword evidence="8 9" id="KW-0170">Cobalt</keyword>
<evidence type="ECO:0000256" key="4">
    <source>
        <dbReference type="ARBA" id="ARBA00022801"/>
    </source>
</evidence>
<dbReference type="Pfam" id="PF02310">
    <property type="entry name" value="B12-binding"/>
    <property type="match status" value="1"/>
</dbReference>
<dbReference type="SUPFAM" id="SSF52540">
    <property type="entry name" value="P-loop containing nucleoside triphosphate hydrolases"/>
    <property type="match status" value="1"/>
</dbReference>
<dbReference type="PANTHER" id="PTHR43087:SF1">
    <property type="entry name" value="LAO_AO TRANSPORT SYSTEM ATPASE"/>
    <property type="match status" value="1"/>
</dbReference>
<sequence length="1146" mass="127580">MVSQQTVKPYQPQHPIRIVTAASLFDGHDAAINIMRRIMQASGAEVIHLGHNRSVAEIVDCAIQEDVQGIAITSYQGGHLEFFKYMIDLLKERQSAHIKVFGGGGGTILPNEIEELHRYGVARIYAPDDGRIMGLQGMINDLLAQCDQMLKPLAINGSPKQWPGVKDSRQIGQLISLAENDPERFASLFGMSNPTPLPSGSQRSHPATPNREMAGPLKTVPVVGITGTGGAGKSSLVDELVRRFLVHIPDKTVAILSVDPSKRKTGGALLGDRIRMNAIHPDLAAGRVYMRSLATRQVNLALSKHVQDAIAVCKLAQFDLIIVETSGIGQSDTEITEHSNVSLYVMTADYGAATQLEKIDMLDFADLIAINKFDKRGSLDALRDVRKQYRRNHSSTHPAIWETADDELPIFGTIASQFNDTGMNALFSRLFQEIDQKTGVRFLDHTITHPPVSAPSAIIPPDRVRYLAEIVESSEQYDRFIREQVAIARKLYQIDGVLGTVPEAETAVTEALKSLYADFENRLHHECRQLLKNWATLKQQYQADTYQYQVRNKTIHQNLFSTSLSGLRIPKISLPTYEDWGDILHWLLTENVPGEFPYAAGVFPLKREGEDPTRMFAGEGGPERTNRRFHYVSKGLPAKRLSTAFDSVTLYGEDPDYRPDIYGKIGNSGVNICTLDDAKKLYSGFDLCDPTTSVSMTINGPAPMLLGFFLNTAIDQQCEKWLRQQGLKPERPGDPAAPSYNGPLPEGNGGLGLLLLGTTGDQVLPKDVYEKIKADTLRQVRGTVQADILKEDQAQNTCIFSTEFALRMMGDIQQYFTDQQVRNFYSVSISGYHIAEAGANPISQLAFTLSNGFTFVEYYLARGMHIDDFAPNLSFFFSNGMDPEYSVLGRVARRIWAKAMKYKYKANERSQKLKYHIQTSGRSLHAQEIAFNDIRTTLQALTALSDNCNSLHTNAYDEAITTPTEESVRRAMAIQLIINKEFGLTKNENPLQGAFIIEELTDRVEKAVLNEFRSLNERGGVLGAMERMYQRSKIQDESMVYEMQKHSGKLPIVGVNTFLDPKGSPTITPGEVIRSTEDEKRFAIESRKAFQERNREAAAVALKQVQTVALSNGNIFEALMEATKVCSLGQLSRALYEVGGQYRRNM</sequence>
<dbReference type="Gene3D" id="3.40.50.300">
    <property type="entry name" value="P-loop containing nucleotide triphosphate hydrolases"/>
    <property type="match status" value="1"/>
</dbReference>
<feature type="binding site" evidence="9">
    <location>
        <position position="325"/>
    </location>
    <ligand>
        <name>Mg(2+)</name>
        <dbReference type="ChEBI" id="CHEBI:18420"/>
        <label>2</label>
    </ligand>
</feature>
<accession>A0ABW0I9R1</accession>
<evidence type="ECO:0000256" key="7">
    <source>
        <dbReference type="ARBA" id="ARBA00023235"/>
    </source>
</evidence>
<feature type="domain" description="B12-binding" evidence="11">
    <location>
        <begin position="15"/>
        <end position="153"/>
    </location>
</feature>
<dbReference type="InterPro" id="IPR036724">
    <property type="entry name" value="Cobalamin-bd_sf"/>
</dbReference>
<comment type="catalytic activity">
    <reaction evidence="9">
        <text>GTP + H2O = GDP + phosphate + H(+)</text>
        <dbReference type="Rhea" id="RHEA:19669"/>
        <dbReference type="ChEBI" id="CHEBI:15377"/>
        <dbReference type="ChEBI" id="CHEBI:15378"/>
        <dbReference type="ChEBI" id="CHEBI:37565"/>
        <dbReference type="ChEBI" id="CHEBI:43474"/>
        <dbReference type="ChEBI" id="CHEBI:58189"/>
    </reaction>
</comment>
<feature type="binding site" evidence="9">
    <location>
        <begin position="230"/>
        <end position="235"/>
    </location>
    <ligand>
        <name>GTP</name>
        <dbReference type="ChEBI" id="CHEBI:37565"/>
    </ligand>
</feature>
<comment type="subunit">
    <text evidence="9">Homodimer.</text>
</comment>
<feature type="binding site" evidence="9">
    <location>
        <position position="825"/>
    </location>
    <ligand>
        <name>substrate</name>
    </ligand>
</feature>
<dbReference type="EMBL" id="JBHSMA010000001">
    <property type="protein sequence ID" value="MFC5408897.1"/>
    <property type="molecule type" value="Genomic_DNA"/>
</dbReference>
<feature type="binding site" evidence="9">
    <location>
        <position position="234"/>
    </location>
    <ligand>
        <name>Mg(2+)</name>
        <dbReference type="ChEBI" id="CHEBI:18420"/>
        <label>1</label>
        <note>catalytic</note>
    </ligand>
</feature>
<comment type="caution">
    <text evidence="12">The sequence shown here is derived from an EMBL/GenBank/DDBJ whole genome shotgun (WGS) entry which is preliminary data.</text>
</comment>
<keyword evidence="9" id="KW-0460">Magnesium</keyword>
<name>A0ABW0I9R1_9BACT</name>
<comment type="function">
    <text evidence="9">Catalyzes the reversible interconversion of isobutyryl-CoA and n-butyryl-CoA, using radical chemistry. Also exhibits GTPase activity, associated with its G-protein domain (MeaI) that functions as a chaperone that assists cofactor delivery and proper holo-enzyme assembly.</text>
</comment>
<keyword evidence="3 9" id="KW-0547">Nucleotide-binding</keyword>
<feature type="binding site" description="axial binding residue" evidence="9">
    <location>
        <position position="28"/>
    </location>
    <ligand>
        <name>adenosylcob(III)alamin</name>
        <dbReference type="ChEBI" id="CHEBI:18408"/>
    </ligand>
    <ligandPart>
        <name>Co</name>
        <dbReference type="ChEBI" id="CHEBI:27638"/>
    </ligandPart>
</feature>
<feature type="binding site" evidence="9">
    <location>
        <begin position="371"/>
        <end position="374"/>
    </location>
    <ligand>
        <name>GTP</name>
        <dbReference type="ChEBI" id="CHEBI:37565"/>
    </ligand>
</feature>
<evidence type="ECO:0000256" key="1">
    <source>
        <dbReference type="ARBA" id="ARBA00001922"/>
    </source>
</evidence>
<feature type="binding site" evidence="9">
    <location>
        <position position="275"/>
    </location>
    <ligand>
        <name>GTP</name>
        <dbReference type="ChEBI" id="CHEBI:37565"/>
    </ligand>
</feature>
<keyword evidence="6 9" id="KW-0143">Chaperone</keyword>
<evidence type="ECO:0000256" key="9">
    <source>
        <dbReference type="HAMAP-Rule" id="MF_02050"/>
    </source>
</evidence>
<dbReference type="Proteomes" id="UP001596106">
    <property type="component" value="Unassembled WGS sequence"/>
</dbReference>
<comment type="domain">
    <text evidence="9">Is composed of four functional domains: the N-terminal 5'-deoxyadenosylcobalamin binding region that is homologous to the small subunit of ICM (IcmB), a middle P-loop GTPase domain (MeaI) that likely acts as a chaperone for ICM, a structured linker region involved in dimer formation, and a C-terminal part that is homologous to the large substrate-binding subunit of ICM (IcmA).</text>
</comment>
<proteinExistence type="inferred from homology"/>
<comment type="cofactor">
    <cofactor evidence="1 9">
        <name>adenosylcob(III)alamin</name>
        <dbReference type="ChEBI" id="CHEBI:18408"/>
    </cofactor>
</comment>
<protein>
    <recommendedName>
        <fullName evidence="9">Fused isobutyryl-CoA mutase</fullName>
    </recommendedName>
    <domain>
        <recommendedName>
            <fullName evidence="9">Isobutyryl-CoA mutase</fullName>
            <shortName evidence="9">ICM</shortName>
            <ecNumber evidence="9">5.4.99.13</ecNumber>
        </recommendedName>
    </domain>
    <domain>
        <recommendedName>
            <fullName evidence="9">P-loop GTPase</fullName>
            <ecNumber evidence="9">3.6.5.-</ecNumber>
        </recommendedName>
        <alternativeName>
            <fullName evidence="9">G-protein chaperone</fullName>
        </alternativeName>
    </domain>
</protein>
<dbReference type="RefSeq" id="WP_379842219.1">
    <property type="nucleotide sequence ID" value="NZ_JBHSMA010000001.1"/>
</dbReference>
<feature type="binding site" evidence="9">
    <location>
        <position position="272"/>
    </location>
    <ligand>
        <name>Mg(2+)</name>
        <dbReference type="ChEBI" id="CHEBI:18420"/>
        <label>2</label>
    </ligand>
</feature>
<dbReference type="Gene3D" id="3.40.50.280">
    <property type="entry name" value="Cobalamin-binding domain"/>
    <property type="match status" value="1"/>
</dbReference>
<dbReference type="Gene3D" id="3.20.20.240">
    <property type="entry name" value="Methylmalonyl-CoA mutase"/>
    <property type="match status" value="1"/>
</dbReference>
<comment type="catalytic activity">
    <reaction evidence="9">
        <text>2-methylpropanoyl-CoA = butanoyl-CoA</text>
        <dbReference type="Rhea" id="RHEA:13141"/>
        <dbReference type="ChEBI" id="CHEBI:57338"/>
        <dbReference type="ChEBI" id="CHEBI:57371"/>
        <dbReference type="EC" id="5.4.99.13"/>
    </reaction>
</comment>
<evidence type="ECO:0000313" key="12">
    <source>
        <dbReference type="EMBL" id="MFC5408897.1"/>
    </source>
</evidence>
<evidence type="ECO:0000313" key="13">
    <source>
        <dbReference type="Proteomes" id="UP001596106"/>
    </source>
</evidence>
<keyword evidence="2 9" id="KW-0846">Cobalamin</keyword>
<gene>
    <name evidence="9" type="primary">icmF</name>
    <name evidence="12" type="ORF">ACFPMF_06240</name>
</gene>
<keyword evidence="13" id="KW-1185">Reference proteome</keyword>
<feature type="binding site" evidence="9">
    <location>
        <position position="874"/>
    </location>
    <ligand>
        <name>substrate</name>
    </ligand>
</feature>
<feature type="compositionally biased region" description="Polar residues" evidence="10">
    <location>
        <begin position="192"/>
        <end position="207"/>
    </location>
</feature>
<feature type="binding site" evidence="9">
    <location>
        <position position="1026"/>
    </location>
    <ligand>
        <name>GTP</name>
        <dbReference type="ChEBI" id="CHEBI:37565"/>
    </ligand>
</feature>
<comment type="cofactor">
    <cofactor evidence="9">
        <name>Mg(2+)</name>
        <dbReference type="ChEBI" id="CHEBI:18420"/>
    </cofactor>
</comment>
<dbReference type="PANTHER" id="PTHR43087">
    <property type="entry name" value="LYSINE/ARGININE/ORNITHINE TRANSPORT SYSTEM KINASE"/>
    <property type="match status" value="1"/>
</dbReference>
<feature type="binding site" evidence="9">
    <location>
        <position position="1145"/>
    </location>
    <ligand>
        <name>GTP</name>
        <dbReference type="ChEBI" id="CHEBI:37565"/>
    </ligand>
</feature>
<dbReference type="Pfam" id="PF01642">
    <property type="entry name" value="MM_CoA_mutase"/>
    <property type="match status" value="2"/>
</dbReference>
<comment type="similarity">
    <text evidence="9">Belongs to the IcmF family.</text>
</comment>
<keyword evidence="9" id="KW-0479">Metal-binding</keyword>
<dbReference type="InterPro" id="IPR006158">
    <property type="entry name" value="Cobalamin-bd"/>
</dbReference>
<dbReference type="InterPro" id="IPR006099">
    <property type="entry name" value="MeMalonylCoA_mutase_a/b_cat"/>
</dbReference>
<feature type="binding site" evidence="9">
    <location>
        <position position="272"/>
    </location>
    <ligand>
        <name>Mg(2+)</name>
        <dbReference type="ChEBI" id="CHEBI:18420"/>
        <label>1</label>
        <note>catalytic</note>
    </ligand>
</feature>
<dbReference type="SUPFAM" id="SSF52242">
    <property type="entry name" value="Cobalamin (vitamin B12)-binding domain"/>
    <property type="match status" value="1"/>
</dbReference>
<keyword evidence="5 9" id="KW-0342">GTP-binding</keyword>
<evidence type="ECO:0000256" key="5">
    <source>
        <dbReference type="ARBA" id="ARBA00023134"/>
    </source>
</evidence>
<dbReference type="EC" id="5.4.99.13" evidence="9"/>
<evidence type="ECO:0000259" key="11">
    <source>
        <dbReference type="PROSITE" id="PS51332"/>
    </source>
</evidence>
<dbReference type="InterPro" id="IPR033669">
    <property type="entry name" value="IcmF"/>
</dbReference>
<evidence type="ECO:0000256" key="2">
    <source>
        <dbReference type="ARBA" id="ARBA00022628"/>
    </source>
</evidence>
<feature type="region of interest" description="Disordered" evidence="10">
    <location>
        <begin position="192"/>
        <end position="215"/>
    </location>
</feature>
<dbReference type="SUPFAM" id="SSF51703">
    <property type="entry name" value="Cobalamin (vitamin B12)-dependent enzymes"/>
    <property type="match status" value="1"/>
</dbReference>
<reference evidence="13" key="1">
    <citation type="journal article" date="2019" name="Int. J. Syst. Evol. Microbiol.">
        <title>The Global Catalogue of Microorganisms (GCM) 10K type strain sequencing project: providing services to taxonomists for standard genome sequencing and annotation.</title>
        <authorList>
            <consortium name="The Broad Institute Genomics Platform"/>
            <consortium name="The Broad Institute Genome Sequencing Center for Infectious Disease"/>
            <person name="Wu L."/>
            <person name="Ma J."/>
        </authorList>
    </citation>
    <scope>NUCLEOTIDE SEQUENCE [LARGE SCALE GENOMIC DNA]</scope>
    <source>
        <strain evidence="13">CCUG 55250</strain>
    </source>
</reference>
<keyword evidence="9" id="KW-0511">Multifunctional enzyme</keyword>
<keyword evidence="7 9" id="KW-0413">Isomerase</keyword>
<feature type="binding site" evidence="9">
    <location>
        <position position="324"/>
    </location>
    <ligand>
        <name>Mg(2+)</name>
        <dbReference type="ChEBI" id="CHEBI:18420"/>
        <label>1</label>
        <note>catalytic</note>
    </ligand>
</feature>
<feature type="binding site" evidence="9">
    <location>
        <position position="259"/>
    </location>
    <ligand>
        <name>Mg(2+)</name>
        <dbReference type="ChEBI" id="CHEBI:18420"/>
        <label>2</label>
    </ligand>
</feature>
<evidence type="ECO:0000256" key="10">
    <source>
        <dbReference type="SAM" id="MobiDB-lite"/>
    </source>
</evidence>
<feature type="binding site" evidence="9">
    <location>
        <position position="640"/>
    </location>
    <ligand>
        <name>substrate</name>
    </ligand>
</feature>
<dbReference type="InterPro" id="IPR027417">
    <property type="entry name" value="P-loop_NTPase"/>
</dbReference>
<dbReference type="Pfam" id="PF03308">
    <property type="entry name" value="MeaB"/>
    <property type="match status" value="1"/>
</dbReference>
<feature type="binding site" evidence="9">
    <location>
        <position position="914"/>
    </location>
    <ligand>
        <name>substrate</name>
    </ligand>
</feature>
<dbReference type="InterPro" id="IPR016176">
    <property type="entry name" value="Cbl-dep_enz_cat"/>
</dbReference>
<evidence type="ECO:0000256" key="3">
    <source>
        <dbReference type="ARBA" id="ARBA00022741"/>
    </source>
</evidence>
<comment type="caution">
    <text evidence="9">Lacks conserved residue(s) required for the propagation of feature annotation.</text>
</comment>
<dbReference type="HAMAP" id="MF_02050">
    <property type="entry name" value="IcmF"/>
    <property type="match status" value="1"/>
</dbReference>
<dbReference type="InterPro" id="IPR052040">
    <property type="entry name" value="GTPase/Isobutyryl-CoA_mutase"/>
</dbReference>
<dbReference type="PROSITE" id="PS51332">
    <property type="entry name" value="B12_BINDING"/>
    <property type="match status" value="1"/>
</dbReference>